<dbReference type="Gene3D" id="1.20.1540.10">
    <property type="entry name" value="Rhomboid-like"/>
    <property type="match status" value="1"/>
</dbReference>
<evidence type="ECO:0000256" key="4">
    <source>
        <dbReference type="ARBA" id="ARBA00023136"/>
    </source>
</evidence>
<dbReference type="GO" id="GO:0006508">
    <property type="term" value="P:proteolysis"/>
    <property type="evidence" value="ECO:0007669"/>
    <property type="project" value="UniProtKB-KW"/>
</dbReference>
<protein>
    <submittedName>
        <fullName evidence="7">Rhomboid family intramembrane serine protease</fullName>
    </submittedName>
</protein>
<gene>
    <name evidence="7" type="ORF">KTS45_02755</name>
</gene>
<dbReference type="OrthoDB" id="205691at2157"/>
<comment type="caution">
    <text evidence="7">The sequence shown here is derived from an EMBL/GenBank/DDBJ whole genome shotgun (WGS) entry which is preliminary data.</text>
</comment>
<dbReference type="AlphaFoldDB" id="A0A8J7Y7H0"/>
<evidence type="ECO:0000313" key="8">
    <source>
        <dbReference type="Proteomes" id="UP000766550"/>
    </source>
</evidence>
<keyword evidence="7" id="KW-0378">Hydrolase</keyword>
<dbReference type="SUPFAM" id="SSF144091">
    <property type="entry name" value="Rhomboid-like"/>
    <property type="match status" value="1"/>
</dbReference>
<organism evidence="7 8">
    <name type="scientific">Haloarcula limicola</name>
    <dbReference type="NCBI Taxonomy" id="1429915"/>
    <lineage>
        <taxon>Archaea</taxon>
        <taxon>Methanobacteriati</taxon>
        <taxon>Methanobacteriota</taxon>
        <taxon>Stenosarchaea group</taxon>
        <taxon>Halobacteria</taxon>
        <taxon>Halobacteriales</taxon>
        <taxon>Haloarculaceae</taxon>
        <taxon>Haloarcula</taxon>
    </lineage>
</organism>
<keyword evidence="8" id="KW-1185">Reference proteome</keyword>
<dbReference type="GO" id="GO:0004252">
    <property type="term" value="F:serine-type endopeptidase activity"/>
    <property type="evidence" value="ECO:0007669"/>
    <property type="project" value="InterPro"/>
</dbReference>
<feature type="transmembrane region" description="Helical" evidence="5">
    <location>
        <begin position="321"/>
        <end position="343"/>
    </location>
</feature>
<dbReference type="Pfam" id="PF01694">
    <property type="entry name" value="Rhomboid"/>
    <property type="match status" value="1"/>
</dbReference>
<keyword evidence="4 5" id="KW-0472">Membrane</keyword>
<feature type="domain" description="Peptidase S54 rhomboid" evidence="6">
    <location>
        <begin position="94"/>
        <end position="251"/>
    </location>
</feature>
<dbReference type="EMBL" id="JAHQXF010000001">
    <property type="protein sequence ID" value="MBV0923109.1"/>
    <property type="molecule type" value="Genomic_DNA"/>
</dbReference>
<feature type="transmembrane region" description="Helical" evidence="5">
    <location>
        <begin position="262"/>
        <end position="283"/>
    </location>
</feature>
<dbReference type="RefSeq" id="WP_162316264.1">
    <property type="nucleotide sequence ID" value="NZ_JAHQXF010000001.1"/>
</dbReference>
<evidence type="ECO:0000256" key="5">
    <source>
        <dbReference type="SAM" id="Phobius"/>
    </source>
</evidence>
<proteinExistence type="predicted"/>
<reference evidence="7 8" key="1">
    <citation type="submission" date="2021-06" db="EMBL/GenBank/DDBJ databases">
        <title>New haloarchaea isolates fom saline soil.</title>
        <authorList>
            <person name="Duran-Viseras A."/>
            <person name="Sanchez-Porro C.S."/>
            <person name="Ventosa A."/>
        </authorList>
    </citation>
    <scope>NUCLEOTIDE SEQUENCE [LARGE SCALE GENOMIC DNA]</scope>
    <source>
        <strain evidence="7 8">JCM 183640</strain>
    </source>
</reference>
<sequence length="549" mass="59494">MMQSSLWGAVAAAPFRPLAVVVAVVVVLVALRRLAGGRLLDPLRRRLLFGVPWGTLLTMAGVLAVYWFVQGAWWYSRPLVTPFRTWSYFYPLGMLTGPFTHAGQGHITGNLMATLVYGTVVEYVWGHYPRERGTQTFSSLATNPFARILAVPAAMATVGVFTGVFAIGPVVGFSGVVFALAGFALVTRPFLFLGAFLANRIVDLVYTALRYPEPTVGGATRYITPWWADIAIQGHAIGLLAGVVVAGLLLRTRERRPRPTRVFFATLVFAIANGLWAVYLPVGGGRFTLYRWLGTGLVFLLALLLAAGARPLDGRFPRFEWHGPSIATIAIVVALGALCLASVPTNLVQIGPDDVPENGVEVRDYVVTYDEGVRDAYVGSVPTPFGVGEAQTNVTQSGVVVVNADREVWIAAVPKGRLSLNKRVPVIVGGVGWRETVYANRTGWSVLGNDTVYRVQLRREGGERRTAFTSPPSTADATIADRNVTIRPSEDGFRIAVTRANQTVGRGPVPANMTTSTIGGLTFDRNRTRLYAGENGTRVIVAEKRKPRN</sequence>
<evidence type="ECO:0000256" key="1">
    <source>
        <dbReference type="ARBA" id="ARBA00004141"/>
    </source>
</evidence>
<keyword evidence="2 5" id="KW-0812">Transmembrane</keyword>
<feature type="transmembrane region" description="Helical" evidence="5">
    <location>
        <begin position="175"/>
        <end position="198"/>
    </location>
</feature>
<keyword evidence="7" id="KW-0645">Protease</keyword>
<feature type="transmembrane region" description="Helical" evidence="5">
    <location>
        <begin position="289"/>
        <end position="309"/>
    </location>
</feature>
<dbReference type="GO" id="GO:0016020">
    <property type="term" value="C:membrane"/>
    <property type="evidence" value="ECO:0007669"/>
    <property type="project" value="UniProtKB-SubCell"/>
</dbReference>
<dbReference type="InterPro" id="IPR035952">
    <property type="entry name" value="Rhomboid-like_sf"/>
</dbReference>
<evidence type="ECO:0000256" key="3">
    <source>
        <dbReference type="ARBA" id="ARBA00022989"/>
    </source>
</evidence>
<feature type="transmembrane region" description="Helical" evidence="5">
    <location>
        <begin position="145"/>
        <end position="168"/>
    </location>
</feature>
<name>A0A8J7Y7H0_9EURY</name>
<dbReference type="Proteomes" id="UP000766550">
    <property type="component" value="Unassembled WGS sequence"/>
</dbReference>
<evidence type="ECO:0000259" key="6">
    <source>
        <dbReference type="Pfam" id="PF01694"/>
    </source>
</evidence>
<feature type="transmembrane region" description="Helical" evidence="5">
    <location>
        <begin position="230"/>
        <end position="250"/>
    </location>
</feature>
<keyword evidence="3 5" id="KW-1133">Transmembrane helix</keyword>
<feature type="transmembrane region" description="Helical" evidence="5">
    <location>
        <begin position="47"/>
        <end position="69"/>
    </location>
</feature>
<dbReference type="InterPro" id="IPR022764">
    <property type="entry name" value="Peptidase_S54_rhomboid_dom"/>
</dbReference>
<evidence type="ECO:0000256" key="2">
    <source>
        <dbReference type="ARBA" id="ARBA00022692"/>
    </source>
</evidence>
<evidence type="ECO:0000313" key="7">
    <source>
        <dbReference type="EMBL" id="MBV0923109.1"/>
    </source>
</evidence>
<comment type="subcellular location">
    <subcellularLocation>
        <location evidence="1">Membrane</location>
        <topology evidence="1">Multi-pass membrane protein</topology>
    </subcellularLocation>
</comment>
<accession>A0A8J7Y7H0</accession>
<feature type="transmembrane region" description="Helical" evidence="5">
    <location>
        <begin position="15"/>
        <end position="35"/>
    </location>
</feature>